<keyword evidence="6" id="KW-0732">Signal</keyword>
<dbReference type="Gene3D" id="1.20.120.1630">
    <property type="match status" value="1"/>
</dbReference>
<dbReference type="PANTHER" id="PTHR12714">
    <property type="entry name" value="PROTEIN-S ISOPRENYLCYSTEINE O-METHYLTRANSFERASE"/>
    <property type="match status" value="1"/>
</dbReference>
<name>A0AAJ0FDH4_9PEZI</name>
<dbReference type="GO" id="GO:0004671">
    <property type="term" value="F:protein C-terminal S-isoprenylcysteine carboxyl O-methyltransferase activity"/>
    <property type="evidence" value="ECO:0007669"/>
    <property type="project" value="UniProtKB-EC"/>
</dbReference>
<keyword evidence="5" id="KW-0808">Transferase</keyword>
<accession>A0AAJ0FDH4</accession>
<proteinExistence type="inferred from homology"/>
<keyword evidence="8" id="KW-1185">Reference proteome</keyword>
<keyword evidence="4 5" id="KW-0472">Membrane</keyword>
<keyword evidence="5" id="KW-0949">S-adenosyl-L-methionine</keyword>
<evidence type="ECO:0000256" key="1">
    <source>
        <dbReference type="ARBA" id="ARBA00004141"/>
    </source>
</evidence>
<evidence type="ECO:0000313" key="7">
    <source>
        <dbReference type="EMBL" id="KAK1757185.1"/>
    </source>
</evidence>
<evidence type="ECO:0000256" key="2">
    <source>
        <dbReference type="ARBA" id="ARBA00022692"/>
    </source>
</evidence>
<comment type="caution">
    <text evidence="5">Lacks conserved residue(s) required for the propagation of feature annotation.</text>
</comment>
<sequence>MPLSPVPSFLSQLSLAAAVVVSAVGTYYASKPPYATSKPPLKTGDLLHRWGITKAHANKVIAAPVFFLAAHTVALALTYPFFPKWLLGCGDVSKLNTDLITWSRATAIPLALILCVAIPLRLVPYATLGRDFTFTLAEPSRLVTTGVYRFVQHPSYTGMVVLMAANSALLYRVDGALSCWVQPDWYETVRSFQLAMTPVLVAVTLYGVSTRVLQEERMLEKKFGTEWKSWHARTARFIPWVF</sequence>
<evidence type="ECO:0000256" key="6">
    <source>
        <dbReference type="SAM" id="SignalP"/>
    </source>
</evidence>
<feature type="transmembrane region" description="Helical" evidence="5">
    <location>
        <begin position="6"/>
        <end position="29"/>
    </location>
</feature>
<feature type="signal peptide" evidence="6">
    <location>
        <begin position="1"/>
        <end position="18"/>
    </location>
</feature>
<comment type="similarity">
    <text evidence="5">Belongs to the class VI-like SAM-binding methyltransferase superfamily. Isoprenylcysteine carboxyl methyltransferase family.</text>
</comment>
<protein>
    <recommendedName>
        <fullName evidence="5">Protein-S-isoprenylcysteine O-methyltransferase</fullName>
        <ecNumber evidence="5">2.1.1.100</ecNumber>
    </recommendedName>
</protein>
<dbReference type="GO" id="GO:0032259">
    <property type="term" value="P:methylation"/>
    <property type="evidence" value="ECO:0007669"/>
    <property type="project" value="UniProtKB-KW"/>
</dbReference>
<comment type="subcellular location">
    <subcellularLocation>
        <location evidence="5">Endoplasmic reticulum membrane</location>
        <topology evidence="5">Multi-pass membrane protein</topology>
    </subcellularLocation>
    <subcellularLocation>
        <location evidence="1">Membrane</location>
        <topology evidence="1">Multi-pass membrane protein</topology>
    </subcellularLocation>
</comment>
<comment type="catalytic activity">
    <reaction evidence="5">
        <text>[protein]-C-terminal S-[(2E,6E)-farnesyl]-L-cysteine + S-adenosyl-L-methionine = [protein]-C-terminal S-[(2E,6E)-farnesyl]-L-cysteine methyl ester + S-adenosyl-L-homocysteine</text>
        <dbReference type="Rhea" id="RHEA:21672"/>
        <dbReference type="Rhea" id="RHEA-COMP:12125"/>
        <dbReference type="Rhea" id="RHEA-COMP:12126"/>
        <dbReference type="ChEBI" id="CHEBI:57856"/>
        <dbReference type="ChEBI" id="CHEBI:59789"/>
        <dbReference type="ChEBI" id="CHEBI:90510"/>
        <dbReference type="ChEBI" id="CHEBI:90511"/>
        <dbReference type="EC" id="2.1.1.100"/>
    </reaction>
</comment>
<dbReference type="PANTHER" id="PTHR12714:SF9">
    <property type="entry name" value="PROTEIN-S-ISOPRENYLCYSTEINE O-METHYLTRANSFERASE"/>
    <property type="match status" value="1"/>
</dbReference>
<organism evidence="7 8">
    <name type="scientific">Echria macrotheca</name>
    <dbReference type="NCBI Taxonomy" id="438768"/>
    <lineage>
        <taxon>Eukaryota</taxon>
        <taxon>Fungi</taxon>
        <taxon>Dikarya</taxon>
        <taxon>Ascomycota</taxon>
        <taxon>Pezizomycotina</taxon>
        <taxon>Sordariomycetes</taxon>
        <taxon>Sordariomycetidae</taxon>
        <taxon>Sordariales</taxon>
        <taxon>Schizotheciaceae</taxon>
        <taxon>Echria</taxon>
    </lineage>
</organism>
<dbReference type="GO" id="GO:0005789">
    <property type="term" value="C:endoplasmic reticulum membrane"/>
    <property type="evidence" value="ECO:0007669"/>
    <property type="project" value="UniProtKB-SubCell"/>
</dbReference>
<feature type="transmembrane region" description="Helical" evidence="5">
    <location>
        <begin position="60"/>
        <end position="82"/>
    </location>
</feature>
<feature type="transmembrane region" description="Helical" evidence="5">
    <location>
        <begin position="102"/>
        <end position="123"/>
    </location>
</feature>
<comment type="caution">
    <text evidence="7">The sequence shown here is derived from an EMBL/GenBank/DDBJ whole genome shotgun (WGS) entry which is preliminary data.</text>
</comment>
<evidence type="ECO:0000313" key="8">
    <source>
        <dbReference type="Proteomes" id="UP001239445"/>
    </source>
</evidence>
<gene>
    <name evidence="7" type="ORF">QBC47DRAFT_378577</name>
</gene>
<reference evidence="7" key="1">
    <citation type="submission" date="2023-06" db="EMBL/GenBank/DDBJ databases">
        <title>Genome-scale phylogeny and comparative genomics of the fungal order Sordariales.</title>
        <authorList>
            <consortium name="Lawrence Berkeley National Laboratory"/>
            <person name="Hensen N."/>
            <person name="Bonometti L."/>
            <person name="Westerberg I."/>
            <person name="Brannstrom I.O."/>
            <person name="Guillou S."/>
            <person name="Cros-Aarteil S."/>
            <person name="Calhoun S."/>
            <person name="Haridas S."/>
            <person name="Kuo A."/>
            <person name="Mondo S."/>
            <person name="Pangilinan J."/>
            <person name="Riley R."/>
            <person name="Labutti K."/>
            <person name="Andreopoulos B."/>
            <person name="Lipzen A."/>
            <person name="Chen C."/>
            <person name="Yanf M."/>
            <person name="Daum C."/>
            <person name="Ng V."/>
            <person name="Clum A."/>
            <person name="Steindorff A."/>
            <person name="Ohm R."/>
            <person name="Martin F."/>
            <person name="Silar P."/>
            <person name="Natvig D."/>
            <person name="Lalanne C."/>
            <person name="Gautier V."/>
            <person name="Ament-Velasquez S.L."/>
            <person name="Kruys A."/>
            <person name="Hutchinson M.I."/>
            <person name="Powell A.J."/>
            <person name="Barry K."/>
            <person name="Miller A.N."/>
            <person name="Grigoriev I.V."/>
            <person name="Debuchy R."/>
            <person name="Gladieux P."/>
            <person name="Thoren M.H."/>
            <person name="Johannesson H."/>
        </authorList>
    </citation>
    <scope>NUCLEOTIDE SEQUENCE</scope>
    <source>
        <strain evidence="7">PSN4</strain>
    </source>
</reference>
<evidence type="ECO:0000256" key="4">
    <source>
        <dbReference type="ARBA" id="ARBA00023136"/>
    </source>
</evidence>
<dbReference type="EC" id="2.1.1.100" evidence="5"/>
<dbReference type="EMBL" id="MU839831">
    <property type="protein sequence ID" value="KAK1757185.1"/>
    <property type="molecule type" value="Genomic_DNA"/>
</dbReference>
<dbReference type="InterPro" id="IPR007269">
    <property type="entry name" value="ICMT_MeTrfase"/>
</dbReference>
<dbReference type="Pfam" id="PF04140">
    <property type="entry name" value="ICMT"/>
    <property type="match status" value="1"/>
</dbReference>
<dbReference type="Proteomes" id="UP001239445">
    <property type="component" value="Unassembled WGS sequence"/>
</dbReference>
<evidence type="ECO:0000256" key="5">
    <source>
        <dbReference type="RuleBase" id="RU362022"/>
    </source>
</evidence>
<keyword evidence="5" id="KW-0256">Endoplasmic reticulum</keyword>
<feature type="chain" id="PRO_5042542859" description="Protein-S-isoprenylcysteine O-methyltransferase" evidence="6">
    <location>
        <begin position="19"/>
        <end position="242"/>
    </location>
</feature>
<keyword evidence="2 5" id="KW-0812">Transmembrane</keyword>
<evidence type="ECO:0000256" key="3">
    <source>
        <dbReference type="ARBA" id="ARBA00022989"/>
    </source>
</evidence>
<keyword evidence="5" id="KW-0489">Methyltransferase</keyword>
<dbReference type="AlphaFoldDB" id="A0AAJ0FDH4"/>
<keyword evidence="3 5" id="KW-1133">Transmembrane helix</keyword>